<dbReference type="RefSeq" id="WP_203539312.1">
    <property type="nucleotide sequence ID" value="NZ_JAESND010000008.1"/>
</dbReference>
<dbReference type="InterPro" id="IPR002509">
    <property type="entry name" value="NODB_dom"/>
</dbReference>
<name>A0ABS2BPY0_9NEIS</name>
<evidence type="ECO:0000256" key="1">
    <source>
        <dbReference type="ARBA" id="ARBA00022801"/>
    </source>
</evidence>
<gene>
    <name evidence="4" type="ORF">JMJ54_14700</name>
</gene>
<dbReference type="InterPro" id="IPR003610">
    <property type="entry name" value="CBM5/12"/>
</dbReference>
<dbReference type="SMART" id="SM00495">
    <property type="entry name" value="ChtBD3"/>
    <property type="match status" value="1"/>
</dbReference>
<protein>
    <submittedName>
        <fullName evidence="4">Polysaccharide deacetylase family protein</fullName>
    </submittedName>
</protein>
<accession>A0ABS2BPY0</accession>
<evidence type="ECO:0000313" key="5">
    <source>
        <dbReference type="Proteomes" id="UP000809431"/>
    </source>
</evidence>
<dbReference type="InterPro" id="IPR011330">
    <property type="entry name" value="Glyco_hydro/deAcase_b/a-brl"/>
</dbReference>
<dbReference type="SUPFAM" id="SSF51055">
    <property type="entry name" value="Carbohydrate binding domain"/>
    <property type="match status" value="1"/>
</dbReference>
<dbReference type="EMBL" id="JAESND010000008">
    <property type="protein sequence ID" value="MBM3117083.1"/>
    <property type="molecule type" value="Genomic_DNA"/>
</dbReference>
<dbReference type="Pfam" id="PF02839">
    <property type="entry name" value="CBM_5_12"/>
    <property type="match status" value="1"/>
</dbReference>
<evidence type="ECO:0000259" key="3">
    <source>
        <dbReference type="SMART" id="SM00495"/>
    </source>
</evidence>
<feature type="domain" description="Chitin-binding type-3" evidence="3">
    <location>
        <begin position="25"/>
        <end position="73"/>
    </location>
</feature>
<evidence type="ECO:0000313" key="4">
    <source>
        <dbReference type="EMBL" id="MBM3117083.1"/>
    </source>
</evidence>
<dbReference type="Gene3D" id="2.10.10.20">
    <property type="entry name" value="Carbohydrate-binding module superfamily 5/12"/>
    <property type="match status" value="1"/>
</dbReference>
<dbReference type="Pfam" id="PF01522">
    <property type="entry name" value="Polysacc_deac_1"/>
    <property type="match status" value="1"/>
</dbReference>
<keyword evidence="5" id="KW-1185">Reference proteome</keyword>
<dbReference type="CDD" id="cd12214">
    <property type="entry name" value="ChiA1_BD"/>
    <property type="match status" value="1"/>
</dbReference>
<dbReference type="Proteomes" id="UP000809431">
    <property type="component" value="Unassembled WGS sequence"/>
</dbReference>
<evidence type="ECO:0000256" key="2">
    <source>
        <dbReference type="SAM" id="SignalP"/>
    </source>
</evidence>
<dbReference type="InterPro" id="IPR036573">
    <property type="entry name" value="CBM_sf_5/12"/>
</dbReference>
<sequence>MNKKSLWLALVAAGLIAGQAGAAALPVWADGANYAVGNVVQYQGQRYETTIAHTAWTGAGWNPADAVSLWKPIGPCATGAGDACNPVGVSSAAYTVWSGGAKGAYSLVHDDLCGYTTDGQISYADPELTKRGLRAAFGIISGNCAPYHWQAAKQFLAHGHEIFSHSRNHMDANTAAWNSAAQITGSQDDIAANLNGYRPTFFAWPSDISPDAPMAYLRSQPGYLGGRAANRVDENGNIQYGMAAGVNAASFTDPFMIKADTFTQSGIWSLYPQGSEILNLHVDAAIAQGGWSLRTAHGVNDASWETIPLARYQGHLDYVKSKVDSGELWMAPPSDVIRYRFARQNCAPTVITDGNGQAAIRFDASSECQRYATTLTLDIATDRAVTTATATQGGNSVTTAKLDASHYRLNVNPLGGDVSLQLR</sequence>
<dbReference type="SUPFAM" id="SSF88713">
    <property type="entry name" value="Glycoside hydrolase/deacetylase"/>
    <property type="match status" value="1"/>
</dbReference>
<keyword evidence="1" id="KW-0378">Hydrolase</keyword>
<reference evidence="4 5" key="1">
    <citation type="submission" date="2021-01" db="EMBL/GenBank/DDBJ databases">
        <title>Draft Genome Sequence and Polyhydroxyalkanoate Biosynthetic Potential of Jeongeupia naejangsanensis Type Strain DSM 24253.</title>
        <authorList>
            <person name="Turrini P."/>
            <person name="Artuso I."/>
            <person name="Lugli G.A."/>
            <person name="Frangipani E."/>
            <person name="Ventura M."/>
            <person name="Visca P."/>
        </authorList>
    </citation>
    <scope>NUCLEOTIDE SEQUENCE [LARGE SCALE GENOMIC DNA]</scope>
    <source>
        <strain evidence="4 5">DSM 24253</strain>
    </source>
</reference>
<feature type="signal peptide" evidence="2">
    <location>
        <begin position="1"/>
        <end position="22"/>
    </location>
</feature>
<dbReference type="Gene3D" id="3.20.20.370">
    <property type="entry name" value="Glycoside hydrolase/deacetylase"/>
    <property type="match status" value="1"/>
</dbReference>
<proteinExistence type="predicted"/>
<feature type="chain" id="PRO_5046623802" evidence="2">
    <location>
        <begin position="23"/>
        <end position="423"/>
    </location>
</feature>
<keyword evidence="2" id="KW-0732">Signal</keyword>
<organism evidence="4 5">
    <name type="scientific">Jeongeupia naejangsanensis</name>
    <dbReference type="NCBI Taxonomy" id="613195"/>
    <lineage>
        <taxon>Bacteria</taxon>
        <taxon>Pseudomonadati</taxon>
        <taxon>Pseudomonadota</taxon>
        <taxon>Betaproteobacteria</taxon>
        <taxon>Neisseriales</taxon>
        <taxon>Chitinibacteraceae</taxon>
        <taxon>Jeongeupia</taxon>
    </lineage>
</organism>
<comment type="caution">
    <text evidence="4">The sequence shown here is derived from an EMBL/GenBank/DDBJ whole genome shotgun (WGS) entry which is preliminary data.</text>
</comment>